<keyword evidence="2" id="KW-0732">Signal</keyword>
<keyword evidence="4" id="KW-1185">Reference proteome</keyword>
<organism evidence="3 4">
    <name type="scientific">Aureobasidium mustum</name>
    <dbReference type="NCBI Taxonomy" id="2773714"/>
    <lineage>
        <taxon>Eukaryota</taxon>
        <taxon>Fungi</taxon>
        <taxon>Dikarya</taxon>
        <taxon>Ascomycota</taxon>
        <taxon>Pezizomycotina</taxon>
        <taxon>Dothideomycetes</taxon>
        <taxon>Dothideomycetidae</taxon>
        <taxon>Dothideales</taxon>
        <taxon>Saccotheciaceae</taxon>
        <taxon>Aureobasidium</taxon>
    </lineage>
</organism>
<dbReference type="Proteomes" id="UP000714618">
    <property type="component" value="Unassembled WGS sequence"/>
</dbReference>
<evidence type="ECO:0000313" key="4">
    <source>
        <dbReference type="Proteomes" id="UP000714618"/>
    </source>
</evidence>
<evidence type="ECO:0000256" key="1">
    <source>
        <dbReference type="SAM" id="MobiDB-lite"/>
    </source>
</evidence>
<proteinExistence type="predicted"/>
<protein>
    <recommendedName>
        <fullName evidence="5">GPI anchored serine-rich protein</fullName>
    </recommendedName>
</protein>
<evidence type="ECO:0008006" key="5">
    <source>
        <dbReference type="Google" id="ProtNLM"/>
    </source>
</evidence>
<feature type="signal peptide" evidence="2">
    <location>
        <begin position="1"/>
        <end position="19"/>
    </location>
</feature>
<evidence type="ECO:0000256" key="2">
    <source>
        <dbReference type="SAM" id="SignalP"/>
    </source>
</evidence>
<dbReference type="AlphaFoldDB" id="A0A9N8PHZ0"/>
<feature type="chain" id="PRO_5040247277" description="GPI anchored serine-rich protein" evidence="2">
    <location>
        <begin position="20"/>
        <end position="175"/>
    </location>
</feature>
<evidence type="ECO:0000313" key="3">
    <source>
        <dbReference type="EMBL" id="CAD0095266.1"/>
    </source>
</evidence>
<comment type="caution">
    <text evidence="3">The sequence shown here is derived from an EMBL/GenBank/DDBJ whole genome shotgun (WGS) entry which is preliminary data.</text>
</comment>
<gene>
    <name evidence="3" type="ORF">AWRI4233_LOCUS5113</name>
</gene>
<name>A0A9N8PHZ0_9PEZI</name>
<dbReference type="EMBL" id="CAIJEO010000006">
    <property type="protein sequence ID" value="CAD0095266.1"/>
    <property type="molecule type" value="Genomic_DNA"/>
</dbReference>
<reference evidence="3" key="1">
    <citation type="submission" date="2020-06" db="EMBL/GenBank/DDBJ databases">
        <authorList>
            <person name="Onetto C."/>
        </authorList>
    </citation>
    <scope>NUCLEOTIDE SEQUENCE</scope>
</reference>
<feature type="region of interest" description="Disordered" evidence="1">
    <location>
        <begin position="47"/>
        <end position="90"/>
    </location>
</feature>
<accession>A0A9N8PHZ0</accession>
<sequence>MQFTNILLPLLFAISGANAQQSSDVTSVQTYYTTVTVSRVVETTTCTSTTTPAAAESTTSTSETPVVSTSSEAPVMSTSEAPVPTSSPSTSFTTELLTQTVQKIAASPVVSSSMVTVYPVAASASAAMPYASTNGTGVAMASPTMTHYTGAASGLTVQFGAVAVIAAVAGVAQML</sequence>